<proteinExistence type="inferred from homology"/>
<organism evidence="10 11">
    <name type="scientific">Hansschlegelia zhihuaiae</name>
    <dbReference type="NCBI Taxonomy" id="405005"/>
    <lineage>
        <taxon>Bacteria</taxon>
        <taxon>Pseudomonadati</taxon>
        <taxon>Pseudomonadota</taxon>
        <taxon>Alphaproteobacteria</taxon>
        <taxon>Hyphomicrobiales</taxon>
        <taxon>Methylopilaceae</taxon>
        <taxon>Hansschlegelia</taxon>
    </lineage>
</organism>
<dbReference type="PROSITE" id="PS01127">
    <property type="entry name" value="EF_TS_2"/>
    <property type="match status" value="1"/>
</dbReference>
<dbReference type="HAMAP" id="MF_00050">
    <property type="entry name" value="EF_Ts"/>
    <property type="match status" value="1"/>
</dbReference>
<dbReference type="Gene3D" id="1.10.286.20">
    <property type="match status" value="1"/>
</dbReference>
<comment type="similarity">
    <text evidence="1 6 7">Belongs to the EF-Ts family.</text>
</comment>
<dbReference type="PANTHER" id="PTHR11741">
    <property type="entry name" value="ELONGATION FACTOR TS"/>
    <property type="match status" value="1"/>
</dbReference>
<feature type="domain" description="Translation elongation factor EFTs/EF1B dimerisation" evidence="9">
    <location>
        <begin position="71"/>
        <end position="288"/>
    </location>
</feature>
<feature type="region of interest" description="Involved in Mg(2+) ion dislocation from EF-Tu" evidence="6">
    <location>
        <begin position="80"/>
        <end position="83"/>
    </location>
</feature>
<evidence type="ECO:0000256" key="2">
    <source>
        <dbReference type="ARBA" id="ARBA00016956"/>
    </source>
</evidence>
<dbReference type="PROSITE" id="PS01126">
    <property type="entry name" value="EF_TS_1"/>
    <property type="match status" value="1"/>
</dbReference>
<dbReference type="SUPFAM" id="SSF54713">
    <property type="entry name" value="Elongation factor Ts (EF-Ts), dimerisation domain"/>
    <property type="match status" value="2"/>
</dbReference>
<dbReference type="Pfam" id="PF00889">
    <property type="entry name" value="EF_TS"/>
    <property type="match status" value="1"/>
</dbReference>
<dbReference type="FunFam" id="1.10.286.20:FF:000001">
    <property type="entry name" value="Elongation factor Ts"/>
    <property type="match status" value="1"/>
</dbReference>
<evidence type="ECO:0000256" key="5">
    <source>
        <dbReference type="ARBA" id="ARBA00022917"/>
    </source>
</evidence>
<keyword evidence="3 6" id="KW-0963">Cytoplasm</keyword>
<dbReference type="RefSeq" id="WP_128776349.1">
    <property type="nucleotide sequence ID" value="NZ_RYFI01000003.1"/>
</dbReference>
<dbReference type="FunFam" id="1.10.8.10:FF:000001">
    <property type="entry name" value="Elongation factor Ts"/>
    <property type="match status" value="1"/>
</dbReference>
<evidence type="ECO:0000313" key="10">
    <source>
        <dbReference type="EMBL" id="RXF74699.1"/>
    </source>
</evidence>
<keyword evidence="5 6" id="KW-0648">Protein biosynthesis</keyword>
<dbReference type="InterPro" id="IPR036402">
    <property type="entry name" value="EF-Ts_dimer_sf"/>
</dbReference>
<dbReference type="GO" id="GO:0005737">
    <property type="term" value="C:cytoplasm"/>
    <property type="evidence" value="ECO:0007669"/>
    <property type="project" value="UniProtKB-SubCell"/>
</dbReference>
<evidence type="ECO:0000256" key="8">
    <source>
        <dbReference type="RuleBase" id="RU000643"/>
    </source>
</evidence>
<reference evidence="10 11" key="1">
    <citation type="submission" date="2018-12" db="EMBL/GenBank/DDBJ databases">
        <title>bacterium Hansschlegelia zhihuaiae S113.</title>
        <authorList>
            <person name="He J."/>
        </authorList>
    </citation>
    <scope>NUCLEOTIDE SEQUENCE [LARGE SCALE GENOMIC DNA]</scope>
    <source>
        <strain evidence="10 11">S 113</strain>
    </source>
</reference>
<protein>
    <recommendedName>
        <fullName evidence="2 6">Elongation factor Ts</fullName>
        <shortName evidence="6">EF-Ts</shortName>
    </recommendedName>
</protein>
<dbReference type="OrthoDB" id="9808348at2"/>
<sequence length="309" mass="31761">MANITAAMVKELREKTGAGMMDCKNALNEVGGDIEAAVDWLRKKGLAKAAKKAGRVAAEGLVALAVEGVKGVAVEVNSETDFVARNPEFQEMVSAIAGVALTVGDDVEAISAAAYPGGGTVAEKVQATIAKIGENMTLRRAKALSVSKGGIGTYVHGQVAPNLGKIAVLVALESEGKSEPLLALGKQIAMHVAATNPQGLDASSIDPAIVEREKAVLADKAREGGKPEHVIEKIVESGIKTFYKEATLLEQPFIHDTSKTVAQAVKAAEAEVGAPIKVTGFVRLALGEGVEKEDSDFAAEVAAAAGGQG</sequence>
<dbReference type="InterPro" id="IPR001816">
    <property type="entry name" value="Transl_elong_EFTs/EF1B"/>
</dbReference>
<dbReference type="Gene3D" id="1.10.8.10">
    <property type="entry name" value="DNA helicase RuvA subunit, C-terminal domain"/>
    <property type="match status" value="1"/>
</dbReference>
<comment type="subcellular location">
    <subcellularLocation>
        <location evidence="6 8">Cytoplasm</location>
    </subcellularLocation>
</comment>
<dbReference type="InterPro" id="IPR014039">
    <property type="entry name" value="Transl_elong_EFTs/EF1B_dimer"/>
</dbReference>
<evidence type="ECO:0000256" key="6">
    <source>
        <dbReference type="HAMAP-Rule" id="MF_00050"/>
    </source>
</evidence>
<comment type="function">
    <text evidence="6 7">Associates with the EF-Tu.GDP complex and induces the exchange of GDP to GTP. It remains bound to the aminoacyl-tRNA.EF-Tu.GTP complex up to the GTP hydrolysis stage on the ribosome.</text>
</comment>
<evidence type="ECO:0000256" key="1">
    <source>
        <dbReference type="ARBA" id="ARBA00005532"/>
    </source>
</evidence>
<dbReference type="Proteomes" id="UP000289708">
    <property type="component" value="Unassembled WGS sequence"/>
</dbReference>
<gene>
    <name evidence="6" type="primary">tsf</name>
    <name evidence="10" type="ORF">EK403_04740</name>
</gene>
<evidence type="ECO:0000256" key="3">
    <source>
        <dbReference type="ARBA" id="ARBA00022490"/>
    </source>
</evidence>
<keyword evidence="4 6" id="KW-0251">Elongation factor</keyword>
<dbReference type="SUPFAM" id="SSF46934">
    <property type="entry name" value="UBA-like"/>
    <property type="match status" value="1"/>
</dbReference>
<evidence type="ECO:0000259" key="9">
    <source>
        <dbReference type="Pfam" id="PF00889"/>
    </source>
</evidence>
<dbReference type="EMBL" id="RYFI01000003">
    <property type="protein sequence ID" value="RXF74699.1"/>
    <property type="molecule type" value="Genomic_DNA"/>
</dbReference>
<name>A0A4Q0MNM1_9HYPH</name>
<evidence type="ECO:0000256" key="7">
    <source>
        <dbReference type="RuleBase" id="RU000642"/>
    </source>
</evidence>
<dbReference type="NCBIfam" id="TIGR00116">
    <property type="entry name" value="tsf"/>
    <property type="match status" value="1"/>
</dbReference>
<dbReference type="CDD" id="cd14275">
    <property type="entry name" value="UBA_EF-Ts"/>
    <property type="match status" value="1"/>
</dbReference>
<dbReference type="GO" id="GO:0003746">
    <property type="term" value="F:translation elongation factor activity"/>
    <property type="evidence" value="ECO:0007669"/>
    <property type="project" value="UniProtKB-UniRule"/>
</dbReference>
<dbReference type="PANTHER" id="PTHR11741:SF0">
    <property type="entry name" value="ELONGATION FACTOR TS, MITOCHONDRIAL"/>
    <property type="match status" value="1"/>
</dbReference>
<dbReference type="InterPro" id="IPR009060">
    <property type="entry name" value="UBA-like_sf"/>
</dbReference>
<dbReference type="InterPro" id="IPR018101">
    <property type="entry name" value="Transl_elong_Ts_CS"/>
</dbReference>
<evidence type="ECO:0000256" key="4">
    <source>
        <dbReference type="ARBA" id="ARBA00022768"/>
    </source>
</evidence>
<evidence type="ECO:0000313" key="11">
    <source>
        <dbReference type="Proteomes" id="UP000289708"/>
    </source>
</evidence>
<keyword evidence="11" id="KW-1185">Reference proteome</keyword>
<dbReference type="Gene3D" id="3.30.479.20">
    <property type="entry name" value="Elongation factor Ts, dimerisation domain"/>
    <property type="match status" value="2"/>
</dbReference>
<comment type="caution">
    <text evidence="10">The sequence shown here is derived from an EMBL/GenBank/DDBJ whole genome shotgun (WGS) entry which is preliminary data.</text>
</comment>
<accession>A0A4Q0MNM1</accession>
<dbReference type="AlphaFoldDB" id="A0A4Q0MNM1"/>